<dbReference type="GO" id="GO:0005524">
    <property type="term" value="F:ATP binding"/>
    <property type="evidence" value="ECO:0007669"/>
    <property type="project" value="UniProtKB-KW"/>
</dbReference>
<dbReference type="SUPFAM" id="SSF52540">
    <property type="entry name" value="P-loop containing nucleoside triphosphate hydrolases"/>
    <property type="match status" value="1"/>
</dbReference>
<reference evidence="7" key="1">
    <citation type="journal article" date="2017" name="Biotechnol. Biofuels">
        <title>Evaluation of environmental bacterial communities as a factor affecting the growth of duckweed Lemna minor.</title>
        <authorList>
            <person name="Ishizawa H."/>
            <person name="Kuroda M."/>
            <person name="Morikawa M."/>
            <person name="Ike M."/>
        </authorList>
    </citation>
    <scope>NUCLEOTIDE SEQUENCE [LARGE SCALE GENOMIC DNA]</scope>
    <source>
        <strain evidence="7">H3</strain>
    </source>
</reference>
<proteinExistence type="inferred from homology"/>
<gene>
    <name evidence="6" type="ORF">DLM_3496</name>
</gene>
<reference evidence="6 7" key="2">
    <citation type="journal article" date="2017" name="Genome Announc.">
        <title>Draft genome sequence of Aquitalea magnusonii strain H3, a plant growth-promoting bacterium of duckweed Lemna minor.</title>
        <authorList>
            <person name="Ishizawa H."/>
            <person name="Kuroda M."/>
            <person name="Ike M."/>
        </authorList>
    </citation>
    <scope>NUCLEOTIDE SEQUENCE [LARGE SCALE GENOMIC DNA]</scope>
    <source>
        <strain evidence="6 7">H3</strain>
    </source>
</reference>
<protein>
    <submittedName>
        <fullName evidence="6">Histidine ABC transporter, ATP-binding protein HisP</fullName>
    </submittedName>
</protein>
<dbReference type="STRING" id="332411.VI06_15945"/>
<keyword evidence="5 6" id="KW-0067">ATP-binding</keyword>
<evidence type="ECO:0000256" key="3">
    <source>
        <dbReference type="ARBA" id="ARBA00022475"/>
    </source>
</evidence>
<dbReference type="GO" id="GO:0016887">
    <property type="term" value="F:ATP hydrolysis activity"/>
    <property type="evidence" value="ECO:0007669"/>
    <property type="project" value="InterPro"/>
</dbReference>
<evidence type="ECO:0000313" key="6">
    <source>
        <dbReference type="EMBL" id="BBF87084.1"/>
    </source>
</evidence>
<reference evidence="7" key="3">
    <citation type="journal article" date="2017" name="Plant Physiol. Biochem.">
        <title>Differential oxidative and antioxidative response of duckweed Lemna minor toward plant growth promoting/inhibiting bacteria.</title>
        <authorList>
            <person name="Ishizawa H."/>
            <person name="Kuroda M."/>
            <person name="Morikawa M."/>
            <person name="Ike M."/>
        </authorList>
    </citation>
    <scope>NUCLEOTIDE SEQUENCE [LARGE SCALE GENOMIC DNA]</scope>
    <source>
        <strain evidence="7">H3</strain>
    </source>
</reference>
<keyword evidence="3" id="KW-1003">Cell membrane</keyword>
<dbReference type="FunFam" id="3.40.50.300:FF:000020">
    <property type="entry name" value="Amino acid ABC transporter ATP-binding component"/>
    <property type="match status" value="1"/>
</dbReference>
<dbReference type="Proteomes" id="UP000198290">
    <property type="component" value="Chromosome"/>
</dbReference>
<dbReference type="Pfam" id="PF00005">
    <property type="entry name" value="ABC_tran"/>
    <property type="match status" value="1"/>
</dbReference>
<name>A0A0F3K878_9NEIS</name>
<evidence type="ECO:0000256" key="1">
    <source>
        <dbReference type="ARBA" id="ARBA00005417"/>
    </source>
</evidence>
<dbReference type="PANTHER" id="PTHR43166">
    <property type="entry name" value="AMINO ACID IMPORT ATP-BINDING PROTEIN"/>
    <property type="match status" value="1"/>
</dbReference>
<dbReference type="GO" id="GO:0015424">
    <property type="term" value="F:ABC-type amino acid transporter activity"/>
    <property type="evidence" value="ECO:0007669"/>
    <property type="project" value="InterPro"/>
</dbReference>
<evidence type="ECO:0000256" key="5">
    <source>
        <dbReference type="ARBA" id="ARBA00022840"/>
    </source>
</evidence>
<dbReference type="InterPro" id="IPR017871">
    <property type="entry name" value="ABC_transporter-like_CS"/>
</dbReference>
<dbReference type="InterPro" id="IPR003593">
    <property type="entry name" value="AAA+_ATPase"/>
</dbReference>
<organism evidence="6 7">
    <name type="scientific">Aquitalea magnusonii</name>
    <dbReference type="NCBI Taxonomy" id="332411"/>
    <lineage>
        <taxon>Bacteria</taxon>
        <taxon>Pseudomonadati</taxon>
        <taxon>Pseudomonadota</taxon>
        <taxon>Betaproteobacteria</taxon>
        <taxon>Neisseriales</taxon>
        <taxon>Chromobacteriaceae</taxon>
        <taxon>Aquitalea</taxon>
    </lineage>
</organism>
<keyword evidence="3" id="KW-0472">Membrane</keyword>
<dbReference type="InterPro" id="IPR030679">
    <property type="entry name" value="ABC_ATPase_HisP-typ"/>
</dbReference>
<dbReference type="SMART" id="SM00382">
    <property type="entry name" value="AAA"/>
    <property type="match status" value="1"/>
</dbReference>
<comment type="similarity">
    <text evidence="1">Belongs to the ABC transporter superfamily.</text>
</comment>
<keyword evidence="7" id="KW-1185">Reference proteome</keyword>
<evidence type="ECO:0000256" key="4">
    <source>
        <dbReference type="ARBA" id="ARBA00022741"/>
    </source>
</evidence>
<evidence type="ECO:0000256" key="2">
    <source>
        <dbReference type="ARBA" id="ARBA00022448"/>
    </source>
</evidence>
<dbReference type="RefSeq" id="WP_045847792.1">
    <property type="nucleotide sequence ID" value="NZ_AP018823.1"/>
</dbReference>
<dbReference type="PIRSF" id="PIRSF039085">
    <property type="entry name" value="ABC_ATPase_HisP"/>
    <property type="match status" value="1"/>
</dbReference>
<accession>A0A0F3K878</accession>
<keyword evidence="4" id="KW-0547">Nucleotide-binding</keyword>
<dbReference type="PROSITE" id="PS50893">
    <property type="entry name" value="ABC_TRANSPORTER_2"/>
    <property type="match status" value="1"/>
</dbReference>
<dbReference type="PANTHER" id="PTHR43166:SF15">
    <property type="entry name" value="HISTIDINE TRANSPORT ATP-BINDING PROTEIN HISP"/>
    <property type="match status" value="1"/>
</dbReference>
<dbReference type="InterPro" id="IPR003439">
    <property type="entry name" value="ABC_transporter-like_ATP-bd"/>
</dbReference>
<dbReference type="InterPro" id="IPR050086">
    <property type="entry name" value="MetN_ABC_transporter-like"/>
</dbReference>
<keyword evidence="2" id="KW-0813">Transport</keyword>
<dbReference type="OrthoDB" id="9811169at2"/>
<dbReference type="PROSITE" id="PS00211">
    <property type="entry name" value="ABC_TRANSPORTER_1"/>
    <property type="match status" value="1"/>
</dbReference>
<dbReference type="Gene3D" id="3.40.50.300">
    <property type="entry name" value="P-loop containing nucleotide triphosphate hydrolases"/>
    <property type="match status" value="1"/>
</dbReference>
<dbReference type="CDD" id="cd03262">
    <property type="entry name" value="ABC_HisP_GlnQ"/>
    <property type="match status" value="1"/>
</dbReference>
<dbReference type="AlphaFoldDB" id="A0A0F3K878"/>
<evidence type="ECO:0000313" key="7">
    <source>
        <dbReference type="Proteomes" id="UP000198290"/>
    </source>
</evidence>
<dbReference type="EMBL" id="AP018823">
    <property type="protein sequence ID" value="BBF87084.1"/>
    <property type="molecule type" value="Genomic_DNA"/>
</dbReference>
<sequence length="255" mass="28034">MEKLVVKDLHKSYGSHEVLKGISLKAKAGDVISIIGSSGSGKSTFLRCINFLEKPNAGSISLGGEEITLQKNKQGELVPADHKQLQAMRAKLAMVFQHFNLWSHMTVLENVIEAPIHVLGLSRDEAIARAEKYLRKVGLDAQAQAKYPAHMSGGQQQRVAIARALAMEPEVMLFDEPTSALDPELVGEVLKVMQTLAEEGRTMVVVTHEMGFARNVSNHVMFLHQGRVEEEGHPDEVFGNTKSERLKAFLSGSLK</sequence>
<dbReference type="KEGG" id="amah:DLM_3496"/>
<dbReference type="InterPro" id="IPR027417">
    <property type="entry name" value="P-loop_NTPase"/>
</dbReference>